<sequence>MPMPRLRVFAGPNGSGKSTIKDQIDPRLINIYVNADEIEKGVKATGFLDLAEFNISTDAAELHAFIDTHPLIIKAGLQDWIKLVGLDDRLLDFRAIEINSYYASVIADFIRHKLLDLRVSFTFETVMSSPDKVSFMRMAQGRGYRTYLYFVATDSVEFNINRVKNRVGDGGHPVSEDKIRKRYQGSLELLPAAVAASSRAFIFDNSGDKSIFLAEITDGTDLQFHTDEIPGWFLDAYIDKVIVGSGTSESTSN</sequence>
<feature type="domain" description="Zeta toxin" evidence="3">
    <location>
        <begin position="104"/>
        <end position="212"/>
    </location>
</feature>
<dbReference type="InterPro" id="IPR027417">
    <property type="entry name" value="P-loop_NTPase"/>
</dbReference>
<reference evidence="4 5" key="1">
    <citation type="submission" date="2020-08" db="EMBL/GenBank/DDBJ databases">
        <title>Putative novel bacterial strains isolated from necrotic wheat leaf tissues caused by Xanthomonas translucens.</title>
        <authorList>
            <person name="Tambong J.T."/>
        </authorList>
    </citation>
    <scope>NUCLEOTIDE SEQUENCE [LARGE SCALE GENOMIC DNA]</scope>
    <source>
        <strain evidence="4 5">DOAB 1069</strain>
    </source>
</reference>
<name>A0ABR7B1L2_9PSED</name>
<accession>A0ABR7B1L2</accession>
<dbReference type="EMBL" id="JACONW010000068">
    <property type="protein sequence ID" value="MBC3951088.1"/>
    <property type="molecule type" value="Genomic_DNA"/>
</dbReference>
<evidence type="ECO:0000313" key="5">
    <source>
        <dbReference type="Proteomes" id="UP000651852"/>
    </source>
</evidence>
<dbReference type="SUPFAM" id="SSF52540">
    <property type="entry name" value="P-loop containing nucleoside triphosphate hydrolases"/>
    <property type="match status" value="1"/>
</dbReference>
<dbReference type="Gene3D" id="3.40.50.300">
    <property type="entry name" value="P-loop containing nucleotide triphosphate hydrolases"/>
    <property type="match status" value="1"/>
</dbReference>
<evidence type="ECO:0000256" key="1">
    <source>
        <dbReference type="ARBA" id="ARBA00022741"/>
    </source>
</evidence>
<evidence type="ECO:0000256" key="2">
    <source>
        <dbReference type="ARBA" id="ARBA00022840"/>
    </source>
</evidence>
<organism evidence="4 5">
    <name type="scientific">Pseudomonas folii</name>
    <dbReference type="NCBI Taxonomy" id="2762593"/>
    <lineage>
        <taxon>Bacteria</taxon>
        <taxon>Pseudomonadati</taxon>
        <taxon>Pseudomonadota</taxon>
        <taxon>Gammaproteobacteria</taxon>
        <taxon>Pseudomonadales</taxon>
        <taxon>Pseudomonadaceae</taxon>
        <taxon>Pseudomonas</taxon>
    </lineage>
</organism>
<dbReference type="Proteomes" id="UP000651852">
    <property type="component" value="Unassembled WGS sequence"/>
</dbReference>
<keyword evidence="5" id="KW-1185">Reference proteome</keyword>
<keyword evidence="1" id="KW-0547">Nucleotide-binding</keyword>
<dbReference type="PANTHER" id="PTHR39206">
    <property type="entry name" value="SLL8004 PROTEIN"/>
    <property type="match status" value="1"/>
</dbReference>
<dbReference type="Pfam" id="PF06414">
    <property type="entry name" value="Zeta_toxin"/>
    <property type="match status" value="1"/>
</dbReference>
<dbReference type="InterPro" id="IPR010488">
    <property type="entry name" value="Zeta_toxin_domain"/>
</dbReference>
<evidence type="ECO:0000313" key="4">
    <source>
        <dbReference type="EMBL" id="MBC3951088.1"/>
    </source>
</evidence>
<keyword evidence="2" id="KW-0067">ATP-binding</keyword>
<dbReference type="PANTHER" id="PTHR39206:SF1">
    <property type="entry name" value="SLL8004 PROTEIN"/>
    <property type="match status" value="1"/>
</dbReference>
<protein>
    <submittedName>
        <fullName evidence="4">Zeta toxin family protein</fullName>
    </submittedName>
</protein>
<proteinExistence type="predicted"/>
<gene>
    <name evidence="4" type="ORF">H8S59_15085</name>
</gene>
<comment type="caution">
    <text evidence="4">The sequence shown here is derived from an EMBL/GenBank/DDBJ whole genome shotgun (WGS) entry which is preliminary data.</text>
</comment>
<evidence type="ECO:0000259" key="3">
    <source>
        <dbReference type="Pfam" id="PF06414"/>
    </source>
</evidence>
<dbReference type="RefSeq" id="WP_187521928.1">
    <property type="nucleotide sequence ID" value="NZ_JACONW010000068.1"/>
</dbReference>